<feature type="binding site" evidence="8">
    <location>
        <position position="135"/>
    </location>
    <ligand>
        <name>ATP</name>
        <dbReference type="ChEBI" id="CHEBI:30616"/>
    </ligand>
</feature>
<comment type="catalytic activity">
    <reaction evidence="10">
        <text>a 2'-deoxyribonucleoside 5'-diphosphate + ATP = a 2'-deoxyribonucleoside 5'-triphosphate + ADP</text>
        <dbReference type="Rhea" id="RHEA:44640"/>
        <dbReference type="ChEBI" id="CHEBI:30616"/>
        <dbReference type="ChEBI" id="CHEBI:61560"/>
        <dbReference type="ChEBI" id="CHEBI:73316"/>
        <dbReference type="ChEBI" id="CHEBI:456216"/>
        <dbReference type="EC" id="2.7.4.6"/>
    </reaction>
</comment>
<comment type="caution">
    <text evidence="12">The sequence shown here is derived from an EMBL/GenBank/DDBJ whole genome shotgun (WGS) entry which is preliminary data.</text>
</comment>
<dbReference type="Proteomes" id="UP001381693">
    <property type="component" value="Unassembled WGS sequence"/>
</dbReference>
<evidence type="ECO:0000256" key="10">
    <source>
        <dbReference type="RuleBase" id="RU004013"/>
    </source>
</evidence>
<dbReference type="EMBL" id="JAXCGZ010015166">
    <property type="protein sequence ID" value="KAK7071022.1"/>
    <property type="molecule type" value="Genomic_DNA"/>
</dbReference>
<keyword evidence="6 10" id="KW-0067">ATP-binding</keyword>
<comment type="similarity">
    <text evidence="8 9">Belongs to the NDK family.</text>
</comment>
<evidence type="ECO:0000256" key="6">
    <source>
        <dbReference type="ARBA" id="ARBA00022840"/>
    </source>
</evidence>
<evidence type="ECO:0000256" key="1">
    <source>
        <dbReference type="ARBA" id="ARBA00001946"/>
    </source>
</evidence>
<dbReference type="InterPro" id="IPR034907">
    <property type="entry name" value="NDK-like_dom"/>
</dbReference>
<dbReference type="GO" id="GO:0046872">
    <property type="term" value="F:metal ion binding"/>
    <property type="evidence" value="ECO:0007669"/>
    <property type="project" value="UniProtKB-KW"/>
</dbReference>
<accession>A0AAN8WRR0</accession>
<dbReference type="GO" id="GO:0006241">
    <property type="term" value="P:CTP biosynthetic process"/>
    <property type="evidence" value="ECO:0007669"/>
    <property type="project" value="InterPro"/>
</dbReference>
<name>A0AAN8WRR0_HALRR</name>
<dbReference type="PANTHER" id="PTHR46956:SF1">
    <property type="entry name" value="NUCLEOSIDE DIPHOSPHATE KINASE 6"/>
    <property type="match status" value="1"/>
</dbReference>
<dbReference type="PROSITE" id="PS00469">
    <property type="entry name" value="NDPK"/>
    <property type="match status" value="1"/>
</dbReference>
<evidence type="ECO:0000313" key="12">
    <source>
        <dbReference type="EMBL" id="KAK7071022.1"/>
    </source>
</evidence>
<keyword evidence="5 10" id="KW-0418">Kinase</keyword>
<dbReference type="SUPFAM" id="SSF54919">
    <property type="entry name" value="Nucleoside diphosphate kinase, NDK"/>
    <property type="match status" value="1"/>
</dbReference>
<reference evidence="12 13" key="1">
    <citation type="submission" date="2023-11" db="EMBL/GenBank/DDBJ databases">
        <title>Halocaridina rubra genome assembly.</title>
        <authorList>
            <person name="Smith C."/>
        </authorList>
    </citation>
    <scope>NUCLEOTIDE SEQUENCE [LARGE SCALE GENOMIC DNA]</scope>
    <source>
        <strain evidence="12">EP-1</strain>
        <tissue evidence="12">Whole</tissue>
    </source>
</reference>
<dbReference type="SMART" id="SM00562">
    <property type="entry name" value="NDK"/>
    <property type="match status" value="1"/>
</dbReference>
<protein>
    <recommendedName>
        <fullName evidence="10">Nucleoside diphosphate kinase</fullName>
        <ecNumber evidence="10">2.7.4.6</ecNumber>
    </recommendedName>
</protein>
<feature type="binding site" evidence="8">
    <location>
        <position position="115"/>
    </location>
    <ligand>
        <name>ATP</name>
        <dbReference type="ChEBI" id="CHEBI:30616"/>
    </ligand>
</feature>
<evidence type="ECO:0000256" key="7">
    <source>
        <dbReference type="ARBA" id="ARBA00022842"/>
    </source>
</evidence>
<dbReference type="GO" id="GO:0006228">
    <property type="term" value="P:UTP biosynthetic process"/>
    <property type="evidence" value="ECO:0007669"/>
    <property type="project" value="InterPro"/>
</dbReference>
<dbReference type="PRINTS" id="PR01243">
    <property type="entry name" value="NUCDPKINASE"/>
</dbReference>
<evidence type="ECO:0000256" key="2">
    <source>
        <dbReference type="ARBA" id="ARBA00022679"/>
    </source>
</evidence>
<dbReference type="PANTHER" id="PTHR46956">
    <property type="entry name" value="NUCLEOSIDE DIPHOSPHATE KINASE 6"/>
    <property type="match status" value="1"/>
</dbReference>
<feature type="binding site" evidence="8">
    <location>
        <position position="38"/>
    </location>
    <ligand>
        <name>ATP</name>
        <dbReference type="ChEBI" id="CHEBI:30616"/>
    </ligand>
</feature>
<dbReference type="Gene3D" id="3.30.70.141">
    <property type="entry name" value="Nucleoside diphosphate kinase-like domain"/>
    <property type="match status" value="1"/>
</dbReference>
<comment type="cofactor">
    <cofactor evidence="1">
        <name>Mg(2+)</name>
        <dbReference type="ChEBI" id="CHEBI:18420"/>
    </cofactor>
</comment>
<feature type="binding site" evidence="8">
    <location>
        <position position="121"/>
    </location>
    <ligand>
        <name>ATP</name>
        <dbReference type="ChEBI" id="CHEBI:30616"/>
    </ligand>
</feature>
<evidence type="ECO:0000256" key="8">
    <source>
        <dbReference type="PROSITE-ProRule" id="PRU00706"/>
    </source>
</evidence>
<feature type="active site" description="Pros-phosphohistidine intermediate" evidence="8">
    <location>
        <position position="148"/>
    </location>
</feature>
<evidence type="ECO:0000256" key="4">
    <source>
        <dbReference type="ARBA" id="ARBA00022741"/>
    </source>
</evidence>
<dbReference type="GO" id="GO:0004550">
    <property type="term" value="F:nucleoside diphosphate kinase activity"/>
    <property type="evidence" value="ECO:0007669"/>
    <property type="project" value="UniProtKB-EC"/>
</dbReference>
<gene>
    <name evidence="12" type="primary">NME6</name>
    <name evidence="12" type="ORF">SK128_013630</name>
</gene>
<evidence type="ECO:0000313" key="13">
    <source>
        <dbReference type="Proteomes" id="UP001381693"/>
    </source>
</evidence>
<keyword evidence="3" id="KW-0479">Metal-binding</keyword>
<dbReference type="Pfam" id="PF00334">
    <property type="entry name" value="NDK"/>
    <property type="match status" value="1"/>
</dbReference>
<dbReference type="InterPro" id="IPR001564">
    <property type="entry name" value="Nucleoside_diP_kinase"/>
</dbReference>
<feature type="binding site" evidence="8">
    <location>
        <position position="87"/>
    </location>
    <ligand>
        <name>ATP</name>
        <dbReference type="ChEBI" id="CHEBI:30616"/>
    </ligand>
</feature>
<keyword evidence="13" id="KW-1185">Reference proteome</keyword>
<evidence type="ECO:0000256" key="9">
    <source>
        <dbReference type="RuleBase" id="RU004011"/>
    </source>
</evidence>
<evidence type="ECO:0000256" key="3">
    <source>
        <dbReference type="ARBA" id="ARBA00022723"/>
    </source>
</evidence>
<dbReference type="InterPro" id="IPR036850">
    <property type="entry name" value="NDK-like_dom_sf"/>
</dbReference>
<dbReference type="PROSITE" id="PS51374">
    <property type="entry name" value="NDPK_LIKE"/>
    <property type="match status" value="1"/>
</dbReference>
<dbReference type="InterPro" id="IPR023005">
    <property type="entry name" value="Nucleoside_diP_kinase_AS"/>
</dbReference>
<evidence type="ECO:0000256" key="5">
    <source>
        <dbReference type="ARBA" id="ARBA00022777"/>
    </source>
</evidence>
<dbReference type="GO" id="GO:0005524">
    <property type="term" value="F:ATP binding"/>
    <property type="evidence" value="ECO:0007669"/>
    <property type="project" value="UniProtKB-KW"/>
</dbReference>
<organism evidence="12 13">
    <name type="scientific">Halocaridina rubra</name>
    <name type="common">Hawaiian red shrimp</name>
    <dbReference type="NCBI Taxonomy" id="373956"/>
    <lineage>
        <taxon>Eukaryota</taxon>
        <taxon>Metazoa</taxon>
        <taxon>Ecdysozoa</taxon>
        <taxon>Arthropoda</taxon>
        <taxon>Crustacea</taxon>
        <taxon>Multicrustacea</taxon>
        <taxon>Malacostraca</taxon>
        <taxon>Eumalacostraca</taxon>
        <taxon>Eucarida</taxon>
        <taxon>Decapoda</taxon>
        <taxon>Pleocyemata</taxon>
        <taxon>Caridea</taxon>
        <taxon>Atyoidea</taxon>
        <taxon>Atyidae</taxon>
        <taxon>Halocaridina</taxon>
    </lineage>
</organism>
<feature type="domain" description="Nucleoside diphosphate kinase-like" evidence="11">
    <location>
        <begin position="30"/>
        <end position="171"/>
    </location>
</feature>
<proteinExistence type="inferred from homology"/>
<dbReference type="AlphaFoldDB" id="A0AAN8WRR0"/>
<keyword evidence="2 10" id="KW-0808">Transferase</keyword>
<keyword evidence="4 10" id="KW-0547">Nucleotide-binding</keyword>
<evidence type="ECO:0000259" key="11">
    <source>
        <dbReference type="SMART" id="SM00562"/>
    </source>
</evidence>
<dbReference type="GO" id="GO:0006183">
    <property type="term" value="P:GTP biosynthetic process"/>
    <property type="evidence" value="ECO:0007669"/>
    <property type="project" value="InterPro"/>
</dbReference>
<feature type="binding site" evidence="8">
    <location>
        <position position="145"/>
    </location>
    <ligand>
        <name>ATP</name>
        <dbReference type="ChEBI" id="CHEBI:30616"/>
    </ligand>
</feature>
<keyword evidence="7" id="KW-0460">Magnesium</keyword>
<dbReference type="InterPro" id="IPR037994">
    <property type="entry name" value="NDPk6"/>
</dbReference>
<sequence length="197" mass="22955">MSYRTEASRITTVDQTREVSPAMVTARGSLQLTLALFKPDITRVPHVLKAIRQRIVEEEFFIIRNKELRLTREETEQFYIEHQGKFFYNRLVTFMSSGPTQALILAHEDAIKRWRHLMGPTKVYKTKFEAPSTIRGMYGLTDTRNSTHGSDSPDTAAKEIAFFYPEFSIEDWYKNDEPSFRLGKVSLDDVNFVHRLQ</sequence>
<dbReference type="EC" id="2.7.4.6" evidence="10"/>